<accession>A0A1S3XJS2</accession>
<dbReference type="OrthoDB" id="1303589at2759"/>
<protein>
    <submittedName>
        <fullName evidence="3">Uncharacterized protein LOC107765746</fullName>
    </submittedName>
</protein>
<dbReference type="RefSeq" id="XP_016439917.1">
    <property type="nucleotide sequence ID" value="XM_016584431.1"/>
</dbReference>
<dbReference type="STRING" id="4097.A0A1S3XJS2"/>
<gene>
    <name evidence="3" type="primary">LOC107765746</name>
</gene>
<proteinExistence type="predicted"/>
<feature type="domain" description="MULE transposase" evidence="1">
    <location>
        <begin position="186"/>
        <end position="238"/>
    </location>
</feature>
<dbReference type="OMA" id="HTCEDAN"/>
<sequence length="251" mass="28434">MTFKDTPEARKMSIMYSLANGYDLQQLKSDPTRLKYICVGDYPFVCHISKGSSEGGVKFKTLKPKHTCEDANTVASYLKKMLGRYPKIKVKEMRESLKAAFKVNISESKCNRAKKLILEKLKGSVLDKYNKLVAYANELTLNNPGSDVIINLSKYAFEKGKRRFLRMYICFQAMKSGSKSGLRPFIGFDEIFLKGKSKGQLLVAVGQDSANHFYSFAWAIVDKETKLTWKVFLGQLQNSLDLKMGEGIIFI</sequence>
<dbReference type="PANTHER" id="PTHR31973:SF189">
    <property type="entry name" value="TRANSPOSASE, MUDR, PLANT, MULE TRANSPOSASE DOMAIN PROTEIN-RELATED"/>
    <property type="match status" value="1"/>
</dbReference>
<dbReference type="KEGG" id="nta:107765746"/>
<dbReference type="Proteomes" id="UP000790787">
    <property type="component" value="Chromosome 22"/>
</dbReference>
<reference evidence="2" key="1">
    <citation type="journal article" date="2014" name="Nat. Commun.">
        <title>The tobacco genome sequence and its comparison with those of tomato and potato.</title>
        <authorList>
            <person name="Sierro N."/>
            <person name="Battey J.N."/>
            <person name="Ouadi S."/>
            <person name="Bakaher N."/>
            <person name="Bovet L."/>
            <person name="Willig A."/>
            <person name="Goepfert S."/>
            <person name="Peitsch M.C."/>
            <person name="Ivanov N.V."/>
        </authorList>
    </citation>
    <scope>NUCLEOTIDE SEQUENCE [LARGE SCALE GENOMIC DNA]</scope>
</reference>
<evidence type="ECO:0000259" key="1">
    <source>
        <dbReference type="Pfam" id="PF10551"/>
    </source>
</evidence>
<dbReference type="InterPro" id="IPR018289">
    <property type="entry name" value="MULE_transposase_dom"/>
</dbReference>
<name>A0A1S3XJS2_TOBAC</name>
<dbReference type="Pfam" id="PF10551">
    <property type="entry name" value="MULE"/>
    <property type="match status" value="1"/>
</dbReference>
<dbReference type="PaxDb" id="4097-A0A1S3XJS2"/>
<dbReference type="GeneID" id="107765746"/>
<dbReference type="AlphaFoldDB" id="A0A1S3XJS2"/>
<evidence type="ECO:0000313" key="3">
    <source>
        <dbReference type="RefSeq" id="XP_016439917.1"/>
    </source>
</evidence>
<keyword evidence="2" id="KW-1185">Reference proteome</keyword>
<dbReference type="PANTHER" id="PTHR31973">
    <property type="entry name" value="POLYPROTEIN, PUTATIVE-RELATED"/>
    <property type="match status" value="1"/>
</dbReference>
<reference evidence="3" key="2">
    <citation type="submission" date="2025-08" db="UniProtKB">
        <authorList>
            <consortium name="RefSeq"/>
        </authorList>
    </citation>
    <scope>IDENTIFICATION</scope>
    <source>
        <tissue evidence="3">Leaf</tissue>
    </source>
</reference>
<organism evidence="2 3">
    <name type="scientific">Nicotiana tabacum</name>
    <name type="common">Common tobacco</name>
    <dbReference type="NCBI Taxonomy" id="4097"/>
    <lineage>
        <taxon>Eukaryota</taxon>
        <taxon>Viridiplantae</taxon>
        <taxon>Streptophyta</taxon>
        <taxon>Embryophyta</taxon>
        <taxon>Tracheophyta</taxon>
        <taxon>Spermatophyta</taxon>
        <taxon>Magnoliopsida</taxon>
        <taxon>eudicotyledons</taxon>
        <taxon>Gunneridae</taxon>
        <taxon>Pentapetalae</taxon>
        <taxon>asterids</taxon>
        <taxon>lamiids</taxon>
        <taxon>Solanales</taxon>
        <taxon>Solanaceae</taxon>
        <taxon>Nicotianoideae</taxon>
        <taxon>Nicotianeae</taxon>
        <taxon>Nicotiana</taxon>
    </lineage>
</organism>
<evidence type="ECO:0000313" key="2">
    <source>
        <dbReference type="Proteomes" id="UP000790787"/>
    </source>
</evidence>